<gene>
    <name evidence="11" type="primary">dicer1_0</name>
    <name evidence="11" type="ORF">EYF80_051078</name>
</gene>
<evidence type="ECO:0000256" key="8">
    <source>
        <dbReference type="SAM" id="MobiDB-lite"/>
    </source>
</evidence>
<proteinExistence type="inferred from homology"/>
<evidence type="ECO:0000313" key="11">
    <source>
        <dbReference type="EMBL" id="TNN38746.1"/>
    </source>
</evidence>
<keyword evidence="4" id="KW-0378">Hydrolase</keyword>
<dbReference type="CDD" id="cd15903">
    <property type="entry name" value="Dicer_PBD"/>
    <property type="match status" value="1"/>
</dbReference>
<dbReference type="InterPro" id="IPR029339">
    <property type="entry name" value="FAM219"/>
</dbReference>
<dbReference type="Pfam" id="PF00271">
    <property type="entry name" value="Helicase_C"/>
    <property type="match status" value="1"/>
</dbReference>
<dbReference type="CDD" id="cd18034">
    <property type="entry name" value="DEXHc_dicer"/>
    <property type="match status" value="1"/>
</dbReference>
<dbReference type="SUPFAM" id="SSF52540">
    <property type="entry name" value="P-loop containing nucleoside triphosphate hydrolases"/>
    <property type="match status" value="1"/>
</dbReference>
<keyword evidence="12" id="KW-1185">Reference proteome</keyword>
<dbReference type="GO" id="GO:0016787">
    <property type="term" value="F:hydrolase activity"/>
    <property type="evidence" value="ECO:0007669"/>
    <property type="project" value="UniProtKB-KW"/>
</dbReference>
<dbReference type="Pfam" id="PF00270">
    <property type="entry name" value="DEAD"/>
    <property type="match status" value="1"/>
</dbReference>
<dbReference type="Proteomes" id="UP000314294">
    <property type="component" value="Unassembled WGS sequence"/>
</dbReference>
<keyword evidence="6" id="KW-0067">ATP-binding</keyword>
<dbReference type="Pfam" id="PF20930">
    <property type="entry name" value="Dicer_PBD"/>
    <property type="match status" value="1"/>
</dbReference>
<protein>
    <submittedName>
        <fullName evidence="11">Endoribonuclease Dicer</fullName>
    </submittedName>
</protein>
<dbReference type="PANTHER" id="PTHR14074:SF16">
    <property type="entry name" value="ANTIVIRAL INNATE IMMUNE RESPONSE RECEPTOR RIG-I"/>
    <property type="match status" value="1"/>
</dbReference>
<dbReference type="FunFam" id="3.40.50.300:FF:000588">
    <property type="entry name" value="Endoribonuclease Dicer isoform 1"/>
    <property type="match status" value="1"/>
</dbReference>
<dbReference type="FunFam" id="3.40.50.300:FF:000628">
    <property type="entry name" value="Endoribonuclease Dicer"/>
    <property type="match status" value="1"/>
</dbReference>
<feature type="domain" description="Helicase ATP-binding" evidence="9">
    <location>
        <begin position="148"/>
        <end position="324"/>
    </location>
</feature>
<dbReference type="InterPro" id="IPR014001">
    <property type="entry name" value="Helicase_ATP-bd"/>
</dbReference>
<dbReference type="InterPro" id="IPR001650">
    <property type="entry name" value="Helicase_C-like"/>
</dbReference>
<dbReference type="Gene3D" id="3.40.50.300">
    <property type="entry name" value="P-loop containing nucleotide triphosphate hydrolases"/>
    <property type="match status" value="2"/>
</dbReference>
<dbReference type="GO" id="GO:0003676">
    <property type="term" value="F:nucleic acid binding"/>
    <property type="evidence" value="ECO:0007669"/>
    <property type="project" value="InterPro"/>
</dbReference>
<dbReference type="SMART" id="SM00487">
    <property type="entry name" value="DEXDc"/>
    <property type="match status" value="1"/>
</dbReference>
<evidence type="ECO:0000256" key="7">
    <source>
        <dbReference type="ARBA" id="ARBA00035116"/>
    </source>
</evidence>
<evidence type="ECO:0000256" key="1">
    <source>
        <dbReference type="ARBA" id="ARBA00001946"/>
    </source>
</evidence>
<organism evidence="11 12">
    <name type="scientific">Liparis tanakae</name>
    <name type="common">Tanaka's snailfish</name>
    <dbReference type="NCBI Taxonomy" id="230148"/>
    <lineage>
        <taxon>Eukaryota</taxon>
        <taxon>Metazoa</taxon>
        <taxon>Chordata</taxon>
        <taxon>Craniata</taxon>
        <taxon>Vertebrata</taxon>
        <taxon>Euteleostomi</taxon>
        <taxon>Actinopterygii</taxon>
        <taxon>Neopterygii</taxon>
        <taxon>Teleostei</taxon>
        <taxon>Neoteleostei</taxon>
        <taxon>Acanthomorphata</taxon>
        <taxon>Eupercaria</taxon>
        <taxon>Perciformes</taxon>
        <taxon>Cottioidei</taxon>
        <taxon>Cottales</taxon>
        <taxon>Liparidae</taxon>
        <taxon>Liparis</taxon>
    </lineage>
</organism>
<dbReference type="PROSITE" id="PS51192">
    <property type="entry name" value="HELICASE_ATP_BIND_1"/>
    <property type="match status" value="1"/>
</dbReference>
<dbReference type="InterPro" id="IPR027417">
    <property type="entry name" value="P-loop_NTPase"/>
</dbReference>
<sequence length="655" mass="74634">MLPRPTSKVRSGARYRSLGFGTDLLPLSSLPQQINQDLNIQLLKDGYRLDEIPDDEDLDLILPKSVNPTCMCCQATSSTTCQIQAEDPVTVSTLPIGVEVRGHEWTLWKVWFQLNVGEQELVERYLIMKPRLSVVCLPRKSPLLPVELLEAALEHNTIVCLNTGSGKTFIAVLLTKELSHQIRGRYQERAKRTVFLVNTVVSVVQQAAAVRTHSDLQVGEYTDAEEASAWTDQRWGQEVEENQVLVMTCHIFLHILRNKILPLCKINLVVFDDCHLAITDHPYGDIMKLFEGSPGSPRILGLTASILNGKCDPSELEHKIQNLESILKSNAETATDLVVLDRYAAQPREVVLDCGAFLDKSGLSSCLQAELDEALHFLSDCNVGAAREDRDPTFISKQVLGDCRAVLQVLGPWCADKAAGIMVRELQKYIKHEQEELSRKFLLFTDTILRKVHARCEEHFSPAALDLKYVTPKVLRLLEILHEYKPFERQQFESVEWYNNRNQDDYVSWSDSEDEDEDEEVEVKERPESNFPSPFTNILCGIIFVERRYTAVVLNRLIKEAGKQDPELAYISSNFITGHSIGKNQPRNKQMEVEFRKQEEVLRKFRAHETNLLIATSIVEEGVDIPKCNLVVRFDLPTEYRSYVQLDRFDRLTQL</sequence>
<dbReference type="InterPro" id="IPR051363">
    <property type="entry name" value="RLR_Helicase"/>
</dbReference>
<comment type="similarity">
    <text evidence="2">Belongs to the FAM219 family.</text>
</comment>
<feature type="compositionally biased region" description="Acidic residues" evidence="8">
    <location>
        <begin position="511"/>
        <end position="522"/>
    </location>
</feature>
<evidence type="ECO:0000256" key="3">
    <source>
        <dbReference type="ARBA" id="ARBA00022741"/>
    </source>
</evidence>
<accession>A0A4Z2FBV9</accession>
<comment type="similarity">
    <text evidence="7">Belongs to the helicase family. Dicer subfamily.</text>
</comment>
<evidence type="ECO:0000256" key="4">
    <source>
        <dbReference type="ARBA" id="ARBA00022801"/>
    </source>
</evidence>
<evidence type="ECO:0000256" key="6">
    <source>
        <dbReference type="ARBA" id="ARBA00022840"/>
    </source>
</evidence>
<dbReference type="OrthoDB" id="2392202at2759"/>
<dbReference type="Pfam" id="PF15260">
    <property type="entry name" value="FAM219A"/>
    <property type="match status" value="1"/>
</dbReference>
<dbReference type="InterPro" id="IPR048513">
    <property type="entry name" value="Dicer_PBD"/>
</dbReference>
<evidence type="ECO:0000313" key="12">
    <source>
        <dbReference type="Proteomes" id="UP000314294"/>
    </source>
</evidence>
<dbReference type="EMBL" id="SRLO01001342">
    <property type="protein sequence ID" value="TNN38746.1"/>
    <property type="molecule type" value="Genomic_DNA"/>
</dbReference>
<feature type="region of interest" description="Disordered" evidence="8">
    <location>
        <begin position="506"/>
        <end position="528"/>
    </location>
</feature>
<reference evidence="11 12" key="1">
    <citation type="submission" date="2019-03" db="EMBL/GenBank/DDBJ databases">
        <title>First draft genome of Liparis tanakae, snailfish: a comprehensive survey of snailfish specific genes.</title>
        <authorList>
            <person name="Kim W."/>
            <person name="Song I."/>
            <person name="Jeong J.-H."/>
            <person name="Kim D."/>
            <person name="Kim S."/>
            <person name="Ryu S."/>
            <person name="Song J.Y."/>
            <person name="Lee S.K."/>
        </authorList>
    </citation>
    <scope>NUCLEOTIDE SEQUENCE [LARGE SCALE GENOMIC DNA]</scope>
    <source>
        <tissue evidence="11">Muscle</tissue>
    </source>
</reference>
<dbReference type="InterPro" id="IPR011545">
    <property type="entry name" value="DEAD/DEAH_box_helicase_dom"/>
</dbReference>
<dbReference type="PROSITE" id="PS51194">
    <property type="entry name" value="HELICASE_CTER"/>
    <property type="match status" value="1"/>
</dbReference>
<keyword evidence="5" id="KW-0347">Helicase</keyword>
<comment type="caution">
    <text evidence="11">The sequence shown here is derived from an EMBL/GenBank/DDBJ whole genome shotgun (WGS) entry which is preliminary data.</text>
</comment>
<dbReference type="PANTHER" id="PTHR14074">
    <property type="entry name" value="HELICASE WITH DEATH DOMAIN-RELATED"/>
    <property type="match status" value="1"/>
</dbReference>
<evidence type="ECO:0000256" key="5">
    <source>
        <dbReference type="ARBA" id="ARBA00022806"/>
    </source>
</evidence>
<evidence type="ECO:0000259" key="9">
    <source>
        <dbReference type="PROSITE" id="PS51192"/>
    </source>
</evidence>
<dbReference type="AlphaFoldDB" id="A0A4Z2FBV9"/>
<name>A0A4Z2FBV9_9TELE</name>
<dbReference type="GO" id="GO:0005524">
    <property type="term" value="F:ATP binding"/>
    <property type="evidence" value="ECO:0007669"/>
    <property type="project" value="UniProtKB-KW"/>
</dbReference>
<dbReference type="SMART" id="SM00490">
    <property type="entry name" value="HELICc"/>
    <property type="match status" value="1"/>
</dbReference>
<evidence type="ECO:0000256" key="2">
    <source>
        <dbReference type="ARBA" id="ARBA00010549"/>
    </source>
</evidence>
<dbReference type="GO" id="GO:0004386">
    <property type="term" value="F:helicase activity"/>
    <property type="evidence" value="ECO:0007669"/>
    <property type="project" value="UniProtKB-KW"/>
</dbReference>
<comment type="cofactor">
    <cofactor evidence="1">
        <name>Mg(2+)</name>
        <dbReference type="ChEBI" id="CHEBI:18420"/>
    </cofactor>
</comment>
<evidence type="ECO:0000259" key="10">
    <source>
        <dbReference type="PROSITE" id="PS51194"/>
    </source>
</evidence>
<dbReference type="GO" id="GO:0005737">
    <property type="term" value="C:cytoplasm"/>
    <property type="evidence" value="ECO:0007669"/>
    <property type="project" value="TreeGrafter"/>
</dbReference>
<feature type="domain" description="Helicase C-terminal" evidence="10">
    <location>
        <begin position="530"/>
        <end position="655"/>
    </location>
</feature>
<keyword evidence="3" id="KW-0547">Nucleotide-binding</keyword>